<evidence type="ECO:0000256" key="3">
    <source>
        <dbReference type="ARBA" id="ARBA00005179"/>
    </source>
</evidence>
<evidence type="ECO:0000313" key="17">
    <source>
        <dbReference type="Proteomes" id="UP000008370"/>
    </source>
</evidence>
<dbReference type="EMBL" id="JH930472">
    <property type="protein sequence ID" value="EKM55768.1"/>
    <property type="molecule type" value="Genomic_DNA"/>
</dbReference>
<sequence length="515" mass="58087">MSLVAAFVLVFLFVLSLLQVAYRRRARLPYPPGPPADPLIGHIRIMPDNSISPEVFHNWAKQHGDVMSLNILGKRLVILSSEEAATDLLDKRSANYADRPSFPLYEKIGWKDALGFLPYGPYFRKMRRMLQAPLEKETVSAFRPIEEQETCVMLYNFLHDPAGMDHHVHRYATAISMEIAYGHRVLSSDDEYLKIAKRIFDALHDASRPSLLDVSPIFENLPAWFPGAWFVKFIQETKPVILHDILHPVSMVQEQLAAGTAKLSFVSQYLEDLQREGRLTSESQYDVSMAASQIIAGGSETSWHTITTFIACMLTNPDVQRKAQAEIDRVVGNGRLPDFTDRDLLPYIECVVKETMRWQPVAPLGLPHSATEDDVYRGMCIPKGAFVIANARSITWDERKFHEPRSFKPERFMPKPEGAGEVLPQGGAFGWGRRVCPGRYLADNMIWIGIVRILAVFDIGKAKDADGSIIEPRIEFITSLSSHPKPFPCDLRPRSEKAAELIRQAYDLHMAGATT</sequence>
<evidence type="ECO:0000256" key="9">
    <source>
        <dbReference type="ARBA" id="ARBA00023002"/>
    </source>
</evidence>
<keyword evidence="7 13" id="KW-0479">Metal-binding</keyword>
<keyword evidence="9 14" id="KW-0560">Oxidoreductase</keyword>
<evidence type="ECO:0000256" key="4">
    <source>
        <dbReference type="ARBA" id="ARBA00010617"/>
    </source>
</evidence>
<dbReference type="OrthoDB" id="2789670at2759"/>
<dbReference type="AlphaFoldDB" id="K5VW35"/>
<evidence type="ECO:0000256" key="12">
    <source>
        <dbReference type="ARBA" id="ARBA00023136"/>
    </source>
</evidence>
<keyword evidence="15" id="KW-0732">Signal</keyword>
<keyword evidence="11 14" id="KW-0503">Monooxygenase</keyword>
<evidence type="ECO:0008006" key="18">
    <source>
        <dbReference type="Google" id="ProtNLM"/>
    </source>
</evidence>
<name>K5VW35_PHACS</name>
<evidence type="ECO:0000256" key="8">
    <source>
        <dbReference type="ARBA" id="ARBA00022989"/>
    </source>
</evidence>
<proteinExistence type="inferred from homology"/>
<dbReference type="Pfam" id="PF00067">
    <property type="entry name" value="p450"/>
    <property type="match status" value="1"/>
</dbReference>
<accession>K5VW35</accession>
<dbReference type="InterPro" id="IPR017972">
    <property type="entry name" value="Cyt_P450_CS"/>
</dbReference>
<dbReference type="Gene3D" id="1.10.630.10">
    <property type="entry name" value="Cytochrome P450"/>
    <property type="match status" value="1"/>
</dbReference>
<keyword evidence="5 13" id="KW-0349">Heme</keyword>
<dbReference type="SUPFAM" id="SSF48264">
    <property type="entry name" value="Cytochrome P450"/>
    <property type="match status" value="1"/>
</dbReference>
<evidence type="ECO:0000256" key="2">
    <source>
        <dbReference type="ARBA" id="ARBA00004167"/>
    </source>
</evidence>
<comment type="similarity">
    <text evidence="4 14">Belongs to the cytochrome P450 family.</text>
</comment>
<protein>
    <recommendedName>
        <fullName evidence="18">Cytochrome P450</fullName>
    </recommendedName>
</protein>
<feature type="binding site" description="axial binding residue" evidence="13">
    <location>
        <position position="436"/>
    </location>
    <ligand>
        <name>heme</name>
        <dbReference type="ChEBI" id="CHEBI:30413"/>
    </ligand>
    <ligandPart>
        <name>Fe</name>
        <dbReference type="ChEBI" id="CHEBI:18248"/>
    </ligandPart>
</feature>
<dbReference type="InterPro" id="IPR036396">
    <property type="entry name" value="Cyt_P450_sf"/>
</dbReference>
<dbReference type="PROSITE" id="PS00086">
    <property type="entry name" value="CYTOCHROME_P450"/>
    <property type="match status" value="1"/>
</dbReference>
<dbReference type="CDD" id="cd11065">
    <property type="entry name" value="CYP64-like"/>
    <property type="match status" value="1"/>
</dbReference>
<dbReference type="PANTHER" id="PTHR46300:SF7">
    <property type="entry name" value="P450, PUTATIVE (EUROFUNG)-RELATED"/>
    <property type="match status" value="1"/>
</dbReference>
<evidence type="ECO:0000313" key="16">
    <source>
        <dbReference type="EMBL" id="EKM55768.1"/>
    </source>
</evidence>
<dbReference type="RefSeq" id="XP_007396086.1">
    <property type="nucleotide sequence ID" value="XM_007396024.1"/>
</dbReference>
<dbReference type="GO" id="GO:0020037">
    <property type="term" value="F:heme binding"/>
    <property type="evidence" value="ECO:0007669"/>
    <property type="project" value="InterPro"/>
</dbReference>
<keyword evidence="6" id="KW-0812">Transmembrane</keyword>
<dbReference type="InterPro" id="IPR001128">
    <property type="entry name" value="Cyt_P450"/>
</dbReference>
<dbReference type="InterPro" id="IPR050364">
    <property type="entry name" value="Cytochrome_P450_fung"/>
</dbReference>
<evidence type="ECO:0000256" key="7">
    <source>
        <dbReference type="ARBA" id="ARBA00022723"/>
    </source>
</evidence>
<comment type="subcellular location">
    <subcellularLocation>
        <location evidence="2">Membrane</location>
        <topology evidence="2">Single-pass membrane protein</topology>
    </subcellularLocation>
</comment>
<keyword evidence="8" id="KW-1133">Transmembrane helix</keyword>
<evidence type="ECO:0000256" key="10">
    <source>
        <dbReference type="ARBA" id="ARBA00023004"/>
    </source>
</evidence>
<dbReference type="PANTHER" id="PTHR46300">
    <property type="entry name" value="P450, PUTATIVE (EUROFUNG)-RELATED-RELATED"/>
    <property type="match status" value="1"/>
</dbReference>
<evidence type="ECO:0000256" key="15">
    <source>
        <dbReference type="SAM" id="SignalP"/>
    </source>
</evidence>
<dbReference type="InParanoid" id="K5VW35"/>
<dbReference type="GO" id="GO:0016705">
    <property type="term" value="F:oxidoreductase activity, acting on paired donors, with incorporation or reduction of molecular oxygen"/>
    <property type="evidence" value="ECO:0007669"/>
    <property type="project" value="InterPro"/>
</dbReference>
<dbReference type="InterPro" id="IPR002401">
    <property type="entry name" value="Cyt_P450_E_grp-I"/>
</dbReference>
<evidence type="ECO:0000256" key="14">
    <source>
        <dbReference type="RuleBase" id="RU000461"/>
    </source>
</evidence>
<evidence type="ECO:0000256" key="5">
    <source>
        <dbReference type="ARBA" id="ARBA00022617"/>
    </source>
</evidence>
<gene>
    <name evidence="16" type="ORF">PHACADRAFT_209296</name>
</gene>
<feature type="signal peptide" evidence="15">
    <location>
        <begin position="1"/>
        <end position="23"/>
    </location>
</feature>
<comment type="pathway">
    <text evidence="3">Secondary metabolite biosynthesis.</text>
</comment>
<dbReference type="KEGG" id="pco:PHACADRAFT_209296"/>
<evidence type="ECO:0000256" key="6">
    <source>
        <dbReference type="ARBA" id="ARBA00022692"/>
    </source>
</evidence>
<organism evidence="16 17">
    <name type="scientific">Phanerochaete carnosa (strain HHB-10118-sp)</name>
    <name type="common">White-rot fungus</name>
    <name type="synonym">Peniophora carnosa</name>
    <dbReference type="NCBI Taxonomy" id="650164"/>
    <lineage>
        <taxon>Eukaryota</taxon>
        <taxon>Fungi</taxon>
        <taxon>Dikarya</taxon>
        <taxon>Basidiomycota</taxon>
        <taxon>Agaricomycotina</taxon>
        <taxon>Agaricomycetes</taxon>
        <taxon>Polyporales</taxon>
        <taxon>Phanerochaetaceae</taxon>
        <taxon>Phanerochaete</taxon>
    </lineage>
</organism>
<evidence type="ECO:0000256" key="1">
    <source>
        <dbReference type="ARBA" id="ARBA00001971"/>
    </source>
</evidence>
<dbReference type="PRINTS" id="PR00463">
    <property type="entry name" value="EP450I"/>
</dbReference>
<dbReference type="GO" id="GO:0005506">
    <property type="term" value="F:iron ion binding"/>
    <property type="evidence" value="ECO:0007669"/>
    <property type="project" value="InterPro"/>
</dbReference>
<keyword evidence="17" id="KW-1185">Reference proteome</keyword>
<feature type="chain" id="PRO_5003888737" description="Cytochrome P450" evidence="15">
    <location>
        <begin position="24"/>
        <end position="515"/>
    </location>
</feature>
<evidence type="ECO:0000256" key="13">
    <source>
        <dbReference type="PIRSR" id="PIRSR602401-1"/>
    </source>
</evidence>
<comment type="cofactor">
    <cofactor evidence="1 13">
        <name>heme</name>
        <dbReference type="ChEBI" id="CHEBI:30413"/>
    </cofactor>
</comment>
<dbReference type="GO" id="GO:0016020">
    <property type="term" value="C:membrane"/>
    <property type="evidence" value="ECO:0007669"/>
    <property type="project" value="UniProtKB-SubCell"/>
</dbReference>
<reference evidence="16 17" key="1">
    <citation type="journal article" date="2012" name="BMC Genomics">
        <title>Comparative genomics of the white-rot fungi, Phanerochaete carnosa and P. chrysosporium, to elucidate the genetic basis of the distinct wood types they colonize.</title>
        <authorList>
            <person name="Suzuki H."/>
            <person name="MacDonald J."/>
            <person name="Syed K."/>
            <person name="Salamov A."/>
            <person name="Hori C."/>
            <person name="Aerts A."/>
            <person name="Henrissat B."/>
            <person name="Wiebenga A."/>
            <person name="vanKuyk P.A."/>
            <person name="Barry K."/>
            <person name="Lindquist E."/>
            <person name="LaButti K."/>
            <person name="Lapidus A."/>
            <person name="Lucas S."/>
            <person name="Coutinho P."/>
            <person name="Gong Y."/>
            <person name="Samejima M."/>
            <person name="Mahadevan R."/>
            <person name="Abou-Zaid M."/>
            <person name="de Vries R.P."/>
            <person name="Igarashi K."/>
            <person name="Yadav J.S."/>
            <person name="Grigoriev I.V."/>
            <person name="Master E.R."/>
        </authorList>
    </citation>
    <scope>NUCLEOTIDE SEQUENCE [LARGE SCALE GENOMIC DNA]</scope>
    <source>
        <strain evidence="16 17">HHB-10118-sp</strain>
    </source>
</reference>
<dbReference type="GO" id="GO:0004497">
    <property type="term" value="F:monooxygenase activity"/>
    <property type="evidence" value="ECO:0007669"/>
    <property type="project" value="UniProtKB-KW"/>
</dbReference>
<keyword evidence="10 13" id="KW-0408">Iron</keyword>
<dbReference type="HOGENOM" id="CLU_001570_2_3_1"/>
<keyword evidence="12" id="KW-0472">Membrane</keyword>
<dbReference type="GeneID" id="18912826"/>
<evidence type="ECO:0000256" key="11">
    <source>
        <dbReference type="ARBA" id="ARBA00023033"/>
    </source>
</evidence>
<dbReference type="Proteomes" id="UP000008370">
    <property type="component" value="Unassembled WGS sequence"/>
</dbReference>